<sequence>MDLCSNSTNNGSMDERGLASAEVELAKEAALLFQARKYVDCNRVLNQLLQKKNADLKILHNIAITESFQDGCSDPKNLLGVLSNIKNQIEELAHASVEHVEGKDSIDSKAAAENKESTGTPRQLPPTNSSTIVYTGEYDMSVVMFNMAVIWFHLHEHSKSFSILDILFQNIIPIDEGIALRICLLLLDVALLSNHASRCLDVINYMERLFIVNNLINQVDNVNTPSQQPTIVTKSAPLSSNSTVNDVSNSDSANSLERSLSRSLSDEALEDEPMPFSLDISGRKPTQSCVLQSSGEPDESVSNVELRLKWHLYKVQFLLLTRNLKAAKREVKMAMSMVRGNEHCYLTALYLKSHLEYTRGNYRKSIKLLMASSDRTEVGISSLYYNNLGCIYFRLGKYQTSSVLFSKALNNSSSIRKEKPLRLSTFSRDKSQMIVYNCGVQHMSYGKPLLAARCFHKASKIFYDRPLLWLRLAECCLMASEKGLLNSSSSVASDKYDIEVHVIGKGKWRELALKSVPSDDGDNRGNLTKECSFLGDDGQPCLSMSLARRCLLNALYLLDSSYSRCSKSGLPSKMLYEDIEQKETVSSENGSLNIGPRGGPKTSSLGVGSCQVNSNGEVKDQKSGSSQNAYLQKSLSDYKDIGRKENQIIKQALLADLAFVELELGNPLKALSVARTLLKLDCLKFYSFAGNMYVAEALCLLNRPKEAAEHLSSYVSSEKTVDLPYSQEDCEKWRMDKIVDWEDSNGDPTDTSVPLPDESQGFVFLKPEEARGTLYGNLAAMSALQGDFEQANQFVMQALSIMPNSADAICTAIYVDLMRGKAQEALARLRLANRIRFLPSNLKLNGSS</sequence>
<evidence type="ECO:0000313" key="5">
    <source>
        <dbReference type="Proteomes" id="UP001454036"/>
    </source>
</evidence>
<dbReference type="PROSITE" id="PS50005">
    <property type="entry name" value="TPR"/>
    <property type="match status" value="1"/>
</dbReference>
<feature type="region of interest" description="Disordered" evidence="3">
    <location>
        <begin position="100"/>
        <end position="128"/>
    </location>
</feature>
<comment type="similarity">
    <text evidence="1">Belongs to the CNOT10 family.</text>
</comment>
<protein>
    <recommendedName>
        <fullName evidence="6">CCR4-NOT transcription complex subunit 10</fullName>
    </recommendedName>
</protein>
<dbReference type="AlphaFoldDB" id="A0AAV3NRG9"/>
<evidence type="ECO:0000313" key="4">
    <source>
        <dbReference type="EMBL" id="GAA0141096.1"/>
    </source>
</evidence>
<dbReference type="GO" id="GO:0017148">
    <property type="term" value="P:negative regulation of translation"/>
    <property type="evidence" value="ECO:0007669"/>
    <property type="project" value="TreeGrafter"/>
</dbReference>
<comment type="caution">
    <text evidence="4">The sequence shown here is derived from an EMBL/GenBank/DDBJ whole genome shotgun (WGS) entry which is preliminary data.</text>
</comment>
<dbReference type="GO" id="GO:0006402">
    <property type="term" value="P:mRNA catabolic process"/>
    <property type="evidence" value="ECO:0007669"/>
    <property type="project" value="TreeGrafter"/>
</dbReference>
<feature type="compositionally biased region" description="Basic and acidic residues" evidence="3">
    <location>
        <begin position="100"/>
        <end position="116"/>
    </location>
</feature>
<dbReference type="InterPro" id="IPR019734">
    <property type="entry name" value="TPR_rpt"/>
</dbReference>
<proteinExistence type="inferred from homology"/>
<gene>
    <name evidence="4" type="ORF">LIER_02319</name>
</gene>
<feature type="compositionally biased region" description="Polar residues" evidence="3">
    <location>
        <begin position="226"/>
        <end position="238"/>
    </location>
</feature>
<dbReference type="SMART" id="SM00028">
    <property type="entry name" value="TPR"/>
    <property type="match status" value="2"/>
</dbReference>
<keyword evidence="2" id="KW-0802">TPR repeat</keyword>
<keyword evidence="5" id="KW-1185">Reference proteome</keyword>
<dbReference type="Pfam" id="PF13181">
    <property type="entry name" value="TPR_8"/>
    <property type="match status" value="1"/>
</dbReference>
<dbReference type="PANTHER" id="PTHR12979:SF5">
    <property type="entry name" value="CCR4-NOT TRANSCRIPTION COMPLEX SUBUNIT 10"/>
    <property type="match status" value="1"/>
</dbReference>
<dbReference type="InterPro" id="IPR039740">
    <property type="entry name" value="CNOT10"/>
</dbReference>
<organism evidence="4 5">
    <name type="scientific">Lithospermum erythrorhizon</name>
    <name type="common">Purple gromwell</name>
    <name type="synonym">Lithospermum officinale var. erythrorhizon</name>
    <dbReference type="NCBI Taxonomy" id="34254"/>
    <lineage>
        <taxon>Eukaryota</taxon>
        <taxon>Viridiplantae</taxon>
        <taxon>Streptophyta</taxon>
        <taxon>Embryophyta</taxon>
        <taxon>Tracheophyta</taxon>
        <taxon>Spermatophyta</taxon>
        <taxon>Magnoliopsida</taxon>
        <taxon>eudicotyledons</taxon>
        <taxon>Gunneridae</taxon>
        <taxon>Pentapetalae</taxon>
        <taxon>asterids</taxon>
        <taxon>lamiids</taxon>
        <taxon>Boraginales</taxon>
        <taxon>Boraginaceae</taxon>
        <taxon>Boraginoideae</taxon>
        <taxon>Lithospermeae</taxon>
        <taxon>Lithospermum</taxon>
    </lineage>
</organism>
<dbReference type="EMBL" id="BAABME010000249">
    <property type="protein sequence ID" value="GAA0141096.1"/>
    <property type="molecule type" value="Genomic_DNA"/>
</dbReference>
<evidence type="ECO:0000256" key="1">
    <source>
        <dbReference type="ARBA" id="ARBA00010080"/>
    </source>
</evidence>
<dbReference type="PANTHER" id="PTHR12979">
    <property type="entry name" value="CCR4-NOT TRANSCRIPTION COMPLEX SUBUNIT 10"/>
    <property type="match status" value="1"/>
</dbReference>
<evidence type="ECO:0000256" key="2">
    <source>
        <dbReference type="PROSITE-ProRule" id="PRU00339"/>
    </source>
</evidence>
<accession>A0AAV3NRG9</accession>
<feature type="compositionally biased region" description="Low complexity" evidence="3">
    <location>
        <begin position="239"/>
        <end position="255"/>
    </location>
</feature>
<name>A0AAV3NRG9_LITER</name>
<evidence type="ECO:0000256" key="3">
    <source>
        <dbReference type="SAM" id="MobiDB-lite"/>
    </source>
</evidence>
<feature type="region of interest" description="Disordered" evidence="3">
    <location>
        <begin position="226"/>
        <end position="255"/>
    </location>
</feature>
<dbReference type="SUPFAM" id="SSF48452">
    <property type="entry name" value="TPR-like"/>
    <property type="match status" value="2"/>
</dbReference>
<reference evidence="4 5" key="1">
    <citation type="submission" date="2024-01" db="EMBL/GenBank/DDBJ databases">
        <title>The complete chloroplast genome sequence of Lithospermum erythrorhizon: insights into the phylogenetic relationship among Boraginaceae species and the maternal lineages of purple gromwells.</title>
        <authorList>
            <person name="Okada T."/>
            <person name="Watanabe K."/>
        </authorList>
    </citation>
    <scope>NUCLEOTIDE SEQUENCE [LARGE SCALE GENOMIC DNA]</scope>
</reference>
<feature type="compositionally biased region" description="Polar residues" evidence="3">
    <location>
        <begin position="117"/>
        <end position="128"/>
    </location>
</feature>
<dbReference type="InterPro" id="IPR011990">
    <property type="entry name" value="TPR-like_helical_dom_sf"/>
</dbReference>
<dbReference type="GO" id="GO:0030014">
    <property type="term" value="C:CCR4-NOT complex"/>
    <property type="evidence" value="ECO:0007669"/>
    <property type="project" value="InterPro"/>
</dbReference>
<evidence type="ECO:0008006" key="6">
    <source>
        <dbReference type="Google" id="ProtNLM"/>
    </source>
</evidence>
<feature type="repeat" description="TPR" evidence="2">
    <location>
        <begin position="772"/>
        <end position="805"/>
    </location>
</feature>
<feature type="region of interest" description="Disordered" evidence="3">
    <location>
        <begin position="586"/>
        <end position="606"/>
    </location>
</feature>
<dbReference type="Gene3D" id="1.25.40.10">
    <property type="entry name" value="Tetratricopeptide repeat domain"/>
    <property type="match status" value="2"/>
</dbReference>
<dbReference type="Proteomes" id="UP001454036">
    <property type="component" value="Unassembled WGS sequence"/>
</dbReference>